<evidence type="ECO:0000313" key="4">
    <source>
        <dbReference type="EMBL" id="MBT0726466.1"/>
    </source>
</evidence>
<evidence type="ECO:0000256" key="1">
    <source>
        <dbReference type="ARBA" id="ARBA00007118"/>
    </source>
</evidence>
<dbReference type="NCBIfam" id="NF008275">
    <property type="entry name" value="PRK11053.1"/>
    <property type="match status" value="1"/>
</dbReference>
<dbReference type="SUPFAM" id="SSF55469">
    <property type="entry name" value="FMN-dependent nitroreductase-like"/>
    <property type="match status" value="1"/>
</dbReference>
<dbReference type="RefSeq" id="WP_214212289.1">
    <property type="nucleotide sequence ID" value="NZ_JABBFO010000002.1"/>
</dbReference>
<keyword evidence="2 4" id="KW-0560">Oxidoreductase</keyword>
<feature type="domain" description="Nitroreductase" evidence="3">
    <location>
        <begin position="8"/>
        <end position="190"/>
    </location>
</feature>
<dbReference type="EC" id="1.5.1.34" evidence="4"/>
<reference evidence="4 5" key="1">
    <citation type="submission" date="2020-04" db="EMBL/GenBank/DDBJ databases">
        <title>Genome sequencing of Rosenbergiella species.</title>
        <authorList>
            <person name="Alvarez-Perez S."/>
            <person name="Lievens B."/>
        </authorList>
    </citation>
    <scope>NUCLEOTIDE SEQUENCE [LARGE SCALE GENOMIC DNA]</scope>
    <source>
        <strain evidence="4 5">CdVSA20.1</strain>
    </source>
</reference>
<proteinExistence type="inferred from homology"/>
<dbReference type="InterPro" id="IPR029479">
    <property type="entry name" value="Nitroreductase"/>
</dbReference>
<organism evidence="4 5">
    <name type="scientific">Rosenbergiella australiborealis</name>
    <dbReference type="NCBI Taxonomy" id="1544696"/>
    <lineage>
        <taxon>Bacteria</taxon>
        <taxon>Pseudomonadati</taxon>
        <taxon>Pseudomonadota</taxon>
        <taxon>Gammaproteobacteria</taxon>
        <taxon>Enterobacterales</taxon>
        <taxon>Erwiniaceae</taxon>
        <taxon>Rosenbergiella</taxon>
    </lineage>
</organism>
<dbReference type="EMBL" id="JABBFO010000002">
    <property type="protein sequence ID" value="MBT0726466.1"/>
    <property type="molecule type" value="Genomic_DNA"/>
</dbReference>
<dbReference type="Proteomes" id="UP000786875">
    <property type="component" value="Unassembled WGS sequence"/>
</dbReference>
<dbReference type="PANTHER" id="PTHR43673">
    <property type="entry name" value="NAD(P)H NITROREDUCTASE YDGI-RELATED"/>
    <property type="match status" value="1"/>
</dbReference>
<comment type="similarity">
    <text evidence="1">Belongs to the nitroreductase family.</text>
</comment>
<evidence type="ECO:0000259" key="3">
    <source>
        <dbReference type="Pfam" id="PF00881"/>
    </source>
</evidence>
<dbReference type="Pfam" id="PF00881">
    <property type="entry name" value="Nitroreductase"/>
    <property type="match status" value="1"/>
</dbReference>
<gene>
    <name evidence="4" type="primary">nfsB</name>
    <name evidence="4" type="ORF">HGT73_03555</name>
</gene>
<name>A0ABS5T2A3_9GAMM</name>
<accession>A0ABS5T2A3</accession>
<comment type="caution">
    <text evidence="4">The sequence shown here is derived from an EMBL/GenBank/DDBJ whole genome shotgun (WGS) entry which is preliminary data.</text>
</comment>
<sequence length="214" mass="23718">MNITDLAATRFTTKAYDASRSLTDEQITAVISLLQNSPSSLNVQGWHFHIISTQAGREKIAPAIYELNSNKVAEAPLAIVFSSMNRVTDQHLDALVAQENADGRYRDDASRQKNDAGRRGYINNYASSPEFQYSWLERQLYIALGFLLLGAPALGLHATPIEGFDTQKMDRILGLEEQGLHSVVMATVGYNSDSDFNAQLPKSRFPLTKTVTHL</sequence>
<dbReference type="GO" id="GO:0004155">
    <property type="term" value="F:6,7-dihydropteridine reductase activity"/>
    <property type="evidence" value="ECO:0007669"/>
    <property type="project" value="UniProtKB-EC"/>
</dbReference>
<evidence type="ECO:0000256" key="2">
    <source>
        <dbReference type="ARBA" id="ARBA00023002"/>
    </source>
</evidence>
<dbReference type="InterPro" id="IPR000415">
    <property type="entry name" value="Nitroreductase-like"/>
</dbReference>
<protein>
    <submittedName>
        <fullName evidence="4">Oxygen-insensitive NAD(P)H nitroreductase</fullName>
        <ecNumber evidence="4">1.5.1.34</ecNumber>
    </submittedName>
</protein>
<dbReference type="Gene3D" id="3.40.109.10">
    <property type="entry name" value="NADH Oxidase"/>
    <property type="match status" value="1"/>
</dbReference>
<dbReference type="PANTHER" id="PTHR43673:SF10">
    <property type="entry name" value="NADH DEHYDROGENASE_NAD(P)H NITROREDUCTASE XCC3605-RELATED"/>
    <property type="match status" value="1"/>
</dbReference>
<evidence type="ECO:0000313" key="5">
    <source>
        <dbReference type="Proteomes" id="UP000786875"/>
    </source>
</evidence>
<keyword evidence="5" id="KW-1185">Reference proteome</keyword>